<sequence length="156" mass="16466">MISESLAAFMEGAVMIVLSVADTQGRPTIAKGLGARYDADAGEIVILTSRHQWPMAVEAISAGAPIAVTFCRAADYTTYQVKGRVTAIAEPKEPDLTLGQHYVDLTGSTLGALGVSQALIDQWVFMEDVVRVDFKPAAVFVQTPGPSAGRALEAAK</sequence>
<reference evidence="2" key="1">
    <citation type="submission" date="2017-09" db="EMBL/GenBank/DDBJ databases">
        <title>Genome evolution observed in wild isolates of Caulobacter crescentus.</title>
        <authorList>
            <person name="Ely B."/>
            <person name="Wilson K."/>
            <person name="Scott D."/>
        </authorList>
    </citation>
    <scope>NUCLEOTIDE SEQUENCE [LARGE SCALE GENOMIC DNA]</scope>
    <source>
        <strain evidence="2">CB13b1a</strain>
    </source>
</reference>
<proteinExistence type="predicted"/>
<evidence type="ECO:0000313" key="2">
    <source>
        <dbReference type="Proteomes" id="UP000217311"/>
    </source>
</evidence>
<dbReference type="EMBL" id="CP023315">
    <property type="protein sequence ID" value="ATC33053.1"/>
    <property type="molecule type" value="Genomic_DNA"/>
</dbReference>
<organism evidence="1 2">
    <name type="scientific">Caulobacter vibrioides</name>
    <name type="common">Caulobacter crescentus</name>
    <dbReference type="NCBI Taxonomy" id="155892"/>
    <lineage>
        <taxon>Bacteria</taxon>
        <taxon>Pseudomonadati</taxon>
        <taxon>Pseudomonadota</taxon>
        <taxon>Alphaproteobacteria</taxon>
        <taxon>Caulobacterales</taxon>
        <taxon>Caulobacteraceae</taxon>
        <taxon>Caulobacter</taxon>
    </lineage>
</organism>
<dbReference type="Gene3D" id="2.30.110.10">
    <property type="entry name" value="Electron Transport, Fmn-binding Protein, Chain A"/>
    <property type="match status" value="1"/>
</dbReference>
<dbReference type="SUPFAM" id="SSF50475">
    <property type="entry name" value="FMN-binding split barrel"/>
    <property type="match status" value="1"/>
</dbReference>
<protein>
    <recommendedName>
        <fullName evidence="3">Pyridoxamine 5'-phosphate oxidase</fullName>
    </recommendedName>
</protein>
<dbReference type="AlphaFoldDB" id="A0A290N0I5"/>
<evidence type="ECO:0000313" key="1">
    <source>
        <dbReference type="EMBL" id="ATC33053.1"/>
    </source>
</evidence>
<accession>A0A290N0I5</accession>
<dbReference type="InterPro" id="IPR012349">
    <property type="entry name" value="Split_barrel_FMN-bd"/>
</dbReference>
<dbReference type="RefSeq" id="WP_096052443.1">
    <property type="nucleotide sequence ID" value="NZ_CP023315.3"/>
</dbReference>
<gene>
    <name evidence="1" type="ORF">CA606_12345</name>
</gene>
<dbReference type="Proteomes" id="UP000217311">
    <property type="component" value="Chromosome"/>
</dbReference>
<name>A0A290N0I5_CAUVI</name>
<evidence type="ECO:0008006" key="3">
    <source>
        <dbReference type="Google" id="ProtNLM"/>
    </source>
</evidence>